<protein>
    <submittedName>
        <fullName evidence="1">Uncharacterized protein</fullName>
    </submittedName>
</protein>
<organism evidence="1 2">
    <name type="scientific">Brugia timori</name>
    <dbReference type="NCBI Taxonomy" id="42155"/>
    <lineage>
        <taxon>Eukaryota</taxon>
        <taxon>Metazoa</taxon>
        <taxon>Ecdysozoa</taxon>
        <taxon>Nematoda</taxon>
        <taxon>Chromadorea</taxon>
        <taxon>Rhabditida</taxon>
        <taxon>Spirurina</taxon>
        <taxon>Spiruromorpha</taxon>
        <taxon>Filarioidea</taxon>
        <taxon>Onchocercidae</taxon>
        <taxon>Brugia</taxon>
    </lineage>
</organism>
<reference evidence="1 2" key="1">
    <citation type="submission" date="2018-11" db="EMBL/GenBank/DDBJ databases">
        <authorList>
            <consortium name="Pathogen Informatics"/>
        </authorList>
    </citation>
    <scope>NUCLEOTIDE SEQUENCE [LARGE SCALE GENOMIC DNA]</scope>
</reference>
<evidence type="ECO:0000313" key="2">
    <source>
        <dbReference type="Proteomes" id="UP000280834"/>
    </source>
</evidence>
<accession>A0A3P7YT03</accession>
<evidence type="ECO:0000313" key="1">
    <source>
        <dbReference type="EMBL" id="VDO44268.1"/>
    </source>
</evidence>
<dbReference type="EMBL" id="UZAG01019599">
    <property type="protein sequence ID" value="VDO44268.1"/>
    <property type="molecule type" value="Genomic_DNA"/>
</dbReference>
<keyword evidence="2" id="KW-1185">Reference proteome</keyword>
<dbReference type="Proteomes" id="UP000280834">
    <property type="component" value="Unassembled WGS sequence"/>
</dbReference>
<dbReference type="AlphaFoldDB" id="A0A3P7YT03"/>
<proteinExistence type="predicted"/>
<sequence>MSIINKLLVEFFFFSYAFGFKVGSQRFSLCLCIAFHILINGLLHLGCRRSEFLVIILSIIVKLLDNHLLPSLDKIYVKL</sequence>
<name>A0A3P7YT03_9BILA</name>
<gene>
    <name evidence="1" type="ORF">BTMF_LOCUS12923</name>
</gene>